<dbReference type="PANTHER" id="PTHR11010:SF5">
    <property type="entry name" value="RE36938P-RELATED"/>
    <property type="match status" value="1"/>
</dbReference>
<keyword evidence="3" id="KW-0732">Signal</keyword>
<keyword evidence="5" id="KW-0325">Glycoprotein</keyword>
<evidence type="ECO:0000256" key="3">
    <source>
        <dbReference type="ARBA" id="ARBA00022729"/>
    </source>
</evidence>
<keyword evidence="4" id="KW-0378">Hydrolase</keyword>
<protein>
    <submittedName>
        <fullName evidence="6">Serine protease K12H4.7</fullName>
    </submittedName>
</protein>
<gene>
    <name evidence="6" type="primary">LOC108045586</name>
</gene>
<evidence type="ECO:0000256" key="2">
    <source>
        <dbReference type="ARBA" id="ARBA00022670"/>
    </source>
</evidence>
<evidence type="ECO:0000256" key="4">
    <source>
        <dbReference type="ARBA" id="ARBA00022801"/>
    </source>
</evidence>
<dbReference type="GO" id="GO:0006508">
    <property type="term" value="P:proteolysis"/>
    <property type="evidence" value="ECO:0007669"/>
    <property type="project" value="UniProtKB-KW"/>
</dbReference>
<dbReference type="InterPro" id="IPR008758">
    <property type="entry name" value="Peptidase_S28"/>
</dbReference>
<accession>A0A6P4EZ73</accession>
<dbReference type="PANTHER" id="PTHR11010">
    <property type="entry name" value="PROTEASE S28 PRO-X CARBOXYPEPTIDASE-RELATED"/>
    <property type="match status" value="1"/>
</dbReference>
<reference evidence="6" key="1">
    <citation type="submission" date="2025-08" db="UniProtKB">
        <authorList>
            <consortium name="RefSeq"/>
        </authorList>
    </citation>
    <scope>IDENTIFICATION</scope>
</reference>
<dbReference type="SUPFAM" id="SSF53474">
    <property type="entry name" value="alpha/beta-Hydrolases"/>
    <property type="match status" value="1"/>
</dbReference>
<dbReference type="Gene3D" id="3.40.50.1820">
    <property type="entry name" value="alpha/beta hydrolase"/>
    <property type="match status" value="1"/>
</dbReference>
<evidence type="ECO:0000256" key="5">
    <source>
        <dbReference type="ARBA" id="ARBA00023180"/>
    </source>
</evidence>
<dbReference type="AlphaFoldDB" id="A0A6P4EZ73"/>
<name>A0A6P4EZ73_DRORH</name>
<dbReference type="GO" id="GO:0008239">
    <property type="term" value="F:dipeptidyl-peptidase activity"/>
    <property type="evidence" value="ECO:0007669"/>
    <property type="project" value="TreeGrafter"/>
</dbReference>
<sequence length="381" mass="43920">MRYMVKEDYFKPNGTIFFFMGGEGTILSPTTNVSNIMLTKSYINELAQRYGGYLIHSEHRYYGESKATKSLDVKSLKYLTVPQAMADVAVLIRFLKENTTYFGESKVFLVGGSYSGFMVPWFAKLYPNLIDLGWGSSAPFQFKTELRGFYSKVFKLLLKIGGKKCHNTIVHGFKALKADLNKHNTTKLIEMNICGFDHTKDEKVFNLFERLTKVVGTLVQYGNKIGILKACEEISKTSLSLYLKKQLNGVSTKCYDSISSLKSLRDVRYTTDSDFWLDMCLDAFGHKFSYCYIDRKVKDTDRNFEDLQNRESFRRVFLTQPELDAWSVTKVRKHNWTYILKGATHCEDLLASTENDKPSIKALKTHIDHEVQKLQHERQLN</sequence>
<organism evidence="6">
    <name type="scientific">Drosophila rhopaloa</name>
    <name type="common">Fruit fly</name>
    <dbReference type="NCBI Taxonomy" id="1041015"/>
    <lineage>
        <taxon>Eukaryota</taxon>
        <taxon>Metazoa</taxon>
        <taxon>Ecdysozoa</taxon>
        <taxon>Arthropoda</taxon>
        <taxon>Hexapoda</taxon>
        <taxon>Insecta</taxon>
        <taxon>Pterygota</taxon>
        <taxon>Neoptera</taxon>
        <taxon>Endopterygota</taxon>
        <taxon>Diptera</taxon>
        <taxon>Brachycera</taxon>
        <taxon>Muscomorpha</taxon>
        <taxon>Ephydroidea</taxon>
        <taxon>Drosophilidae</taxon>
        <taxon>Drosophila</taxon>
        <taxon>Sophophora</taxon>
    </lineage>
</organism>
<proteinExistence type="inferred from homology"/>
<dbReference type="Pfam" id="PF05577">
    <property type="entry name" value="Peptidase_S28"/>
    <property type="match status" value="2"/>
</dbReference>
<dbReference type="OrthoDB" id="1735038at2759"/>
<comment type="similarity">
    <text evidence="1">Belongs to the peptidase S28 family.</text>
</comment>
<dbReference type="GO" id="GO:0070008">
    <property type="term" value="F:serine-type exopeptidase activity"/>
    <property type="evidence" value="ECO:0007669"/>
    <property type="project" value="InterPro"/>
</dbReference>
<evidence type="ECO:0000313" key="6">
    <source>
        <dbReference type="RefSeq" id="XP_016980443.1"/>
    </source>
</evidence>
<keyword evidence="2 6" id="KW-0645">Protease</keyword>
<evidence type="ECO:0000256" key="1">
    <source>
        <dbReference type="ARBA" id="ARBA00011079"/>
    </source>
</evidence>
<dbReference type="RefSeq" id="XP_016980443.1">
    <property type="nucleotide sequence ID" value="XM_017124954.1"/>
</dbReference>
<dbReference type="InterPro" id="IPR029058">
    <property type="entry name" value="AB_hydrolase_fold"/>
</dbReference>